<protein>
    <submittedName>
        <fullName evidence="2">Uncharacterized protein</fullName>
    </submittedName>
</protein>
<proteinExistence type="predicted"/>
<evidence type="ECO:0000313" key="3">
    <source>
        <dbReference type="Proteomes" id="UP000036367"/>
    </source>
</evidence>
<reference evidence="2" key="1">
    <citation type="submission" date="2015-05" db="EMBL/GenBank/DDBJ databases">
        <title>Permanent draft genome of Rhodopirellula islandicus K833.</title>
        <authorList>
            <person name="Kizina J."/>
            <person name="Richter M."/>
            <person name="Glockner F.O."/>
            <person name="Harder J."/>
        </authorList>
    </citation>
    <scope>NUCLEOTIDE SEQUENCE [LARGE SCALE GENOMIC DNA]</scope>
    <source>
        <strain evidence="2">K833</strain>
    </source>
</reference>
<dbReference type="PATRIC" id="fig|595434.4.peg.5747"/>
<name>A0A0J1B5W5_RHOIS</name>
<dbReference type="Proteomes" id="UP000036367">
    <property type="component" value="Unassembled WGS sequence"/>
</dbReference>
<feature type="region of interest" description="Disordered" evidence="1">
    <location>
        <begin position="1"/>
        <end position="42"/>
    </location>
</feature>
<dbReference type="AlphaFoldDB" id="A0A0J1B5W5"/>
<evidence type="ECO:0000313" key="2">
    <source>
        <dbReference type="EMBL" id="KLU01866.1"/>
    </source>
</evidence>
<keyword evidence="3" id="KW-1185">Reference proteome</keyword>
<comment type="caution">
    <text evidence="2">The sequence shown here is derived from an EMBL/GenBank/DDBJ whole genome shotgun (WGS) entry which is preliminary data.</text>
</comment>
<gene>
    <name evidence="2" type="ORF">RISK_006050</name>
</gene>
<accession>A0A0J1B5W5</accession>
<sequence length="42" mass="4248">MTGLAATQWLDQPSNGSPDGATCHPLHHEANASDGVISGTVC</sequence>
<dbReference type="EMBL" id="LECT01000048">
    <property type="protein sequence ID" value="KLU01866.1"/>
    <property type="molecule type" value="Genomic_DNA"/>
</dbReference>
<evidence type="ECO:0000256" key="1">
    <source>
        <dbReference type="SAM" id="MobiDB-lite"/>
    </source>
</evidence>
<organism evidence="2 3">
    <name type="scientific">Rhodopirellula islandica</name>
    <dbReference type="NCBI Taxonomy" id="595434"/>
    <lineage>
        <taxon>Bacteria</taxon>
        <taxon>Pseudomonadati</taxon>
        <taxon>Planctomycetota</taxon>
        <taxon>Planctomycetia</taxon>
        <taxon>Pirellulales</taxon>
        <taxon>Pirellulaceae</taxon>
        <taxon>Rhodopirellula</taxon>
    </lineage>
</organism>